<comment type="catalytic activity">
    <reaction evidence="1">
        <text>Hydrolysis of Pro-|-Xaa &gt;&gt; Ala-|-Xaa in oligopeptides.</text>
        <dbReference type="EC" id="3.4.21.26"/>
    </reaction>
</comment>
<gene>
    <name evidence="9" type="ordered locus">RGE_47010</name>
</gene>
<evidence type="ECO:0000259" key="8">
    <source>
        <dbReference type="Pfam" id="PF02897"/>
    </source>
</evidence>
<dbReference type="InterPro" id="IPR029058">
    <property type="entry name" value="AB_hydrolase_fold"/>
</dbReference>
<protein>
    <recommendedName>
        <fullName evidence="2">prolyl oligopeptidase</fullName>
        <ecNumber evidence="2">3.4.21.26</ecNumber>
    </recommendedName>
</protein>
<keyword evidence="5" id="KW-0720">Serine protease</keyword>
<evidence type="ECO:0000256" key="2">
    <source>
        <dbReference type="ARBA" id="ARBA00011897"/>
    </source>
</evidence>
<evidence type="ECO:0000259" key="7">
    <source>
        <dbReference type="Pfam" id="PF00326"/>
    </source>
</evidence>
<dbReference type="GO" id="GO:0070012">
    <property type="term" value="F:oligopeptidase activity"/>
    <property type="evidence" value="ECO:0007669"/>
    <property type="project" value="TreeGrafter"/>
</dbReference>
<dbReference type="HOGENOM" id="CLU_011290_1_1_4"/>
<dbReference type="PANTHER" id="PTHR42881:SF2">
    <property type="entry name" value="PROLYL ENDOPEPTIDASE"/>
    <property type="match status" value="1"/>
</dbReference>
<evidence type="ECO:0000313" key="9">
    <source>
        <dbReference type="EMBL" id="BAL98034.1"/>
    </source>
</evidence>
<dbReference type="EC" id="3.4.21.26" evidence="2"/>
<dbReference type="SUPFAM" id="SSF53474">
    <property type="entry name" value="alpha/beta-Hydrolases"/>
    <property type="match status" value="1"/>
</dbReference>
<feature type="domain" description="Peptidase S9A N-terminal" evidence="8">
    <location>
        <begin position="39"/>
        <end position="227"/>
    </location>
</feature>
<dbReference type="InterPro" id="IPR001375">
    <property type="entry name" value="Peptidase_S9_cat"/>
</dbReference>
<dbReference type="GO" id="GO:0006508">
    <property type="term" value="P:proteolysis"/>
    <property type="evidence" value="ECO:0007669"/>
    <property type="project" value="UniProtKB-KW"/>
</dbReference>
<evidence type="ECO:0000256" key="6">
    <source>
        <dbReference type="SAM" id="SignalP"/>
    </source>
</evidence>
<feature type="domain" description="Peptidase S9 prolyl oligopeptidase catalytic" evidence="7">
    <location>
        <begin position="523"/>
        <end position="736"/>
    </location>
</feature>
<dbReference type="SUPFAM" id="SSF50993">
    <property type="entry name" value="Peptidase/esterase 'gauge' domain"/>
    <property type="match status" value="1"/>
</dbReference>
<organism evidence="9 10">
    <name type="scientific">Rubrivivax gelatinosus (strain NBRC 100245 / IL144)</name>
    <dbReference type="NCBI Taxonomy" id="983917"/>
    <lineage>
        <taxon>Bacteria</taxon>
        <taxon>Pseudomonadati</taxon>
        <taxon>Pseudomonadota</taxon>
        <taxon>Betaproteobacteria</taxon>
        <taxon>Burkholderiales</taxon>
        <taxon>Sphaerotilaceae</taxon>
        <taxon>Rubrivivax</taxon>
    </lineage>
</organism>
<dbReference type="RefSeq" id="WP_014430881.1">
    <property type="nucleotide sequence ID" value="NC_017075.1"/>
</dbReference>
<dbReference type="PRINTS" id="PR00862">
    <property type="entry name" value="PROLIGOPTASE"/>
</dbReference>
<evidence type="ECO:0000256" key="4">
    <source>
        <dbReference type="ARBA" id="ARBA00022801"/>
    </source>
</evidence>
<dbReference type="EMBL" id="AP012320">
    <property type="protein sequence ID" value="BAL98034.1"/>
    <property type="molecule type" value="Genomic_DNA"/>
</dbReference>
<name>I0HYE7_RUBGI</name>
<dbReference type="GO" id="GO:0004252">
    <property type="term" value="F:serine-type endopeptidase activity"/>
    <property type="evidence" value="ECO:0007669"/>
    <property type="project" value="UniProtKB-EC"/>
</dbReference>
<dbReference type="PANTHER" id="PTHR42881">
    <property type="entry name" value="PROLYL ENDOPEPTIDASE"/>
    <property type="match status" value="1"/>
</dbReference>
<dbReference type="InterPro" id="IPR051167">
    <property type="entry name" value="Prolyl_oligopep/macrocyclase"/>
</dbReference>
<feature type="signal peptide" evidence="6">
    <location>
        <begin position="1"/>
        <end position="36"/>
    </location>
</feature>
<evidence type="ECO:0000256" key="5">
    <source>
        <dbReference type="ARBA" id="ARBA00022825"/>
    </source>
</evidence>
<accession>I0HYE7</accession>
<dbReference type="eggNOG" id="COG1505">
    <property type="taxonomic scope" value="Bacteria"/>
</dbReference>
<sequence>MPRRPNRAKMEDERMSIARAAAAWAAGLLICLPALAAEPPVAPVRPVQESFYGVQVVDRYRYLENTTSPEVQAWMKAQAEHADAVLKALPERAAFRARLEALERSGSDSVFRGQLRADGSLFYLKRGVGDDQFRLMQRPPGGRDERLVFDPMAIRLPGAAPGQPQAINYYSASPGGTRAGVVVSAAGSEEGQLLVVDVASGRVLLGPLPRAAYPHWQDEDSLVMLRQHAPGPGRGPQDKYRDSELVLFTLGEAGQPARDEVLPGRAWPGLDPGRDGDVLLRRIPGTDRALVALGNGVANEMALYTGPWAQRRDPAAQWAPVAGMEAGVVDYSVRGSTLYAVSHRGAPRQQVLAYDLAQPGQPPRVLLPASERVVQRVVAARDALYVLVREGNVHRLLRRPYRDGAAFETVALPFAGQIYIDQGWGCDLNAAQQDGLLIALQSWTQGLRHLRVDGEGRAAEIGLPVLAATDSPAELTTTEVLVTSHDGARVPMSIVHRRDLRLDGRNPVWLTAYASYGFTIDPSFRRERLAWLEKGGVLAFANPRGSGVYGNDWYLAGKGLNKRNTWLDVIACADYLIAERWTNPRQLGFSGGSAGGLLAGRVLTERPDLFGAVVPSVGVHDTLRFEFEPNGPPNIPEFGSVATEEGFRGLLAMSPYAHVRDGTRYPPVLLKHGVNDPRVAVWHSLKFAARLQAARAGDSPVLLRLDYASGHGIGDTRAQQLEENADTYAFLWQYLTRAD</sequence>
<dbReference type="AlphaFoldDB" id="I0HYE7"/>
<dbReference type="PATRIC" id="fig|983917.3.peg.4583"/>
<evidence type="ECO:0000313" key="10">
    <source>
        <dbReference type="Proteomes" id="UP000007883"/>
    </source>
</evidence>
<feature type="chain" id="PRO_5003629398" description="prolyl oligopeptidase" evidence="6">
    <location>
        <begin position="37"/>
        <end position="739"/>
    </location>
</feature>
<evidence type="ECO:0000256" key="3">
    <source>
        <dbReference type="ARBA" id="ARBA00022670"/>
    </source>
</evidence>
<keyword evidence="10" id="KW-1185">Reference proteome</keyword>
<dbReference type="Pfam" id="PF02897">
    <property type="entry name" value="Peptidase_S9_N"/>
    <property type="match status" value="1"/>
</dbReference>
<dbReference type="STRING" id="983917.RGE_47010"/>
<reference evidence="9 10" key="1">
    <citation type="journal article" date="2012" name="J. Bacteriol.">
        <title>Complete genome sequence of phototrophic betaproteobacterium Rubrivivax gelatinosus IL144.</title>
        <authorList>
            <person name="Nagashima S."/>
            <person name="Kamimura A."/>
            <person name="Shimizu T."/>
            <person name="Nakamura-isaki S."/>
            <person name="Aono E."/>
            <person name="Sakamoto K."/>
            <person name="Ichikawa N."/>
            <person name="Nakazawa H."/>
            <person name="Sekine M."/>
            <person name="Yamazaki S."/>
            <person name="Fujita N."/>
            <person name="Shimada K."/>
            <person name="Hanada S."/>
            <person name="Nagashima K.V.P."/>
        </authorList>
    </citation>
    <scope>NUCLEOTIDE SEQUENCE [LARGE SCALE GENOMIC DNA]</scope>
    <source>
        <strain evidence="10">NBRC 100245 / IL144</strain>
    </source>
</reference>
<dbReference type="InterPro" id="IPR002470">
    <property type="entry name" value="Peptidase_S9A"/>
</dbReference>
<dbReference type="KEGG" id="rge:RGE_47010"/>
<dbReference type="Proteomes" id="UP000007883">
    <property type="component" value="Chromosome"/>
</dbReference>
<keyword evidence="6" id="KW-0732">Signal</keyword>
<dbReference type="Gene3D" id="2.130.10.120">
    <property type="entry name" value="Prolyl oligopeptidase, N-terminal domain"/>
    <property type="match status" value="1"/>
</dbReference>
<dbReference type="Pfam" id="PF00326">
    <property type="entry name" value="Peptidase_S9"/>
    <property type="match status" value="1"/>
</dbReference>
<dbReference type="GO" id="GO:0005829">
    <property type="term" value="C:cytosol"/>
    <property type="evidence" value="ECO:0007669"/>
    <property type="project" value="TreeGrafter"/>
</dbReference>
<evidence type="ECO:0000256" key="1">
    <source>
        <dbReference type="ARBA" id="ARBA00001070"/>
    </source>
</evidence>
<keyword evidence="3" id="KW-0645">Protease</keyword>
<dbReference type="Gene3D" id="3.40.50.1820">
    <property type="entry name" value="alpha/beta hydrolase"/>
    <property type="match status" value="1"/>
</dbReference>
<dbReference type="InterPro" id="IPR023302">
    <property type="entry name" value="Pept_S9A_N"/>
</dbReference>
<keyword evidence="4 9" id="KW-0378">Hydrolase</keyword>
<proteinExistence type="predicted"/>